<accession>A0A1C6SFK1</accession>
<dbReference type="AlphaFoldDB" id="A0A1C6SFK1"/>
<sequence>MNQLKRLRSAEKAKAAADARRLRAVARSQRRLKPGPDFLARSRRELDRAFRREMPDAAEYFAAAEEAFRRGLRGHRAALNVLATAPPVLQLGQ</sequence>
<reference evidence="2" key="1">
    <citation type="submission" date="2016-06" db="EMBL/GenBank/DDBJ databases">
        <authorList>
            <person name="Varghese N."/>
            <person name="Submissions Spin"/>
        </authorList>
    </citation>
    <scope>NUCLEOTIDE SEQUENCE [LARGE SCALE GENOMIC DNA]</scope>
    <source>
        <strain evidence="2">DSM 45431</strain>
    </source>
</reference>
<name>A0A1C6SFK1_9ACTN</name>
<dbReference type="STRING" id="568872.GA0070624_3656"/>
<gene>
    <name evidence="1" type="ORF">GA0070624_3656</name>
</gene>
<dbReference type="Proteomes" id="UP000199413">
    <property type="component" value="Unassembled WGS sequence"/>
</dbReference>
<dbReference type="RefSeq" id="WP_091342634.1">
    <property type="nucleotide sequence ID" value="NZ_FMHV01000002.1"/>
</dbReference>
<keyword evidence="2" id="KW-1185">Reference proteome</keyword>
<organism evidence="1 2">
    <name type="scientific">Micromonospora rhizosphaerae</name>
    <dbReference type="NCBI Taxonomy" id="568872"/>
    <lineage>
        <taxon>Bacteria</taxon>
        <taxon>Bacillati</taxon>
        <taxon>Actinomycetota</taxon>
        <taxon>Actinomycetes</taxon>
        <taxon>Micromonosporales</taxon>
        <taxon>Micromonosporaceae</taxon>
        <taxon>Micromonospora</taxon>
    </lineage>
</organism>
<protein>
    <submittedName>
        <fullName evidence="1">Uncharacterized protein</fullName>
    </submittedName>
</protein>
<evidence type="ECO:0000313" key="2">
    <source>
        <dbReference type="Proteomes" id="UP000199413"/>
    </source>
</evidence>
<proteinExistence type="predicted"/>
<evidence type="ECO:0000313" key="1">
    <source>
        <dbReference type="EMBL" id="SCL28254.1"/>
    </source>
</evidence>
<dbReference type="EMBL" id="FMHV01000002">
    <property type="protein sequence ID" value="SCL28254.1"/>
    <property type="molecule type" value="Genomic_DNA"/>
</dbReference>